<feature type="domain" description="CBS" evidence="3">
    <location>
        <begin position="132"/>
        <end position="189"/>
    </location>
</feature>
<dbReference type="AlphaFoldDB" id="A0A497JFW7"/>
<dbReference type="InterPro" id="IPR051257">
    <property type="entry name" value="Diverse_CBS-Domain"/>
</dbReference>
<dbReference type="PANTHER" id="PTHR43080">
    <property type="entry name" value="CBS DOMAIN-CONTAINING PROTEIN CBSX3, MITOCHONDRIAL"/>
    <property type="match status" value="1"/>
</dbReference>
<keyword evidence="1 2" id="KW-0129">CBS domain</keyword>
<evidence type="ECO:0000313" key="5">
    <source>
        <dbReference type="Proteomes" id="UP000278031"/>
    </source>
</evidence>
<sequence length="293" mass="33291">MKAIELATMDFVKIDGDEPITRLISLLSRTNKDAAVVVDKSGKYMGITYDYYLHRVNIDTSKAKVKNVVVTAPTLNEHDTLEQIASYFYSSNTRILPIVKREKITGVVELKNFIKNIANDSAFVEKKAIDVATKKVISLDENANIGKALHLMRIKKINYIPVVDTKQKLLGVVSFQSILKNHFMLPEKKFLPKRHSRMQRCAAFTERKSFLELPLKEDMQPAKQVDADTPIKEVIKLLIQEGENCVILTSDGKPEGIITPKDIIREFLLSRTERRNLQITNLPKLDPVDMKVV</sequence>
<dbReference type="SUPFAM" id="SSF54631">
    <property type="entry name" value="CBS-domain pair"/>
    <property type="match status" value="2"/>
</dbReference>
<dbReference type="SMART" id="SM00116">
    <property type="entry name" value="CBS"/>
    <property type="match status" value="4"/>
</dbReference>
<protein>
    <recommendedName>
        <fullName evidence="3">CBS domain-containing protein</fullName>
    </recommendedName>
</protein>
<proteinExistence type="predicted"/>
<dbReference type="InterPro" id="IPR046342">
    <property type="entry name" value="CBS_dom_sf"/>
</dbReference>
<dbReference type="InterPro" id="IPR000644">
    <property type="entry name" value="CBS_dom"/>
</dbReference>
<accession>A0A497JFW7</accession>
<evidence type="ECO:0000256" key="1">
    <source>
        <dbReference type="ARBA" id="ARBA00023122"/>
    </source>
</evidence>
<feature type="non-terminal residue" evidence="4">
    <location>
        <position position="293"/>
    </location>
</feature>
<dbReference type="EMBL" id="QMWP01000115">
    <property type="protein sequence ID" value="RLG69723.1"/>
    <property type="molecule type" value="Genomic_DNA"/>
</dbReference>
<dbReference type="Pfam" id="PF00571">
    <property type="entry name" value="CBS"/>
    <property type="match status" value="4"/>
</dbReference>
<reference evidence="4 5" key="1">
    <citation type="submission" date="2018-06" db="EMBL/GenBank/DDBJ databases">
        <title>Extensive metabolic versatility and redundancy in microbially diverse, dynamic hydrothermal sediments.</title>
        <authorList>
            <person name="Dombrowski N."/>
            <person name="Teske A."/>
            <person name="Baker B.J."/>
        </authorList>
    </citation>
    <scope>NUCLEOTIDE SEQUENCE [LARGE SCALE GENOMIC DNA]</scope>
    <source>
        <strain evidence="4">B51_G17</strain>
    </source>
</reference>
<evidence type="ECO:0000313" key="4">
    <source>
        <dbReference type="EMBL" id="RLG69723.1"/>
    </source>
</evidence>
<gene>
    <name evidence="4" type="ORF">DRO04_02980</name>
</gene>
<feature type="domain" description="CBS" evidence="3">
    <location>
        <begin position="218"/>
        <end position="273"/>
    </location>
</feature>
<evidence type="ECO:0000256" key="2">
    <source>
        <dbReference type="PROSITE-ProRule" id="PRU00703"/>
    </source>
</evidence>
<dbReference type="Gene3D" id="3.10.580.10">
    <property type="entry name" value="CBS-domain"/>
    <property type="match status" value="2"/>
</dbReference>
<dbReference type="CDD" id="cd02205">
    <property type="entry name" value="CBS_pair_SF"/>
    <property type="match status" value="1"/>
</dbReference>
<dbReference type="Proteomes" id="UP000278031">
    <property type="component" value="Unassembled WGS sequence"/>
</dbReference>
<dbReference type="PROSITE" id="PS51371">
    <property type="entry name" value="CBS"/>
    <property type="match status" value="2"/>
</dbReference>
<comment type="caution">
    <text evidence="4">The sequence shown here is derived from an EMBL/GenBank/DDBJ whole genome shotgun (WGS) entry which is preliminary data.</text>
</comment>
<evidence type="ECO:0000259" key="3">
    <source>
        <dbReference type="PROSITE" id="PS51371"/>
    </source>
</evidence>
<dbReference type="PANTHER" id="PTHR43080:SF2">
    <property type="entry name" value="CBS DOMAIN-CONTAINING PROTEIN"/>
    <property type="match status" value="1"/>
</dbReference>
<organism evidence="4 5">
    <name type="scientific">Candidatus Iainarchaeum sp</name>
    <dbReference type="NCBI Taxonomy" id="3101447"/>
    <lineage>
        <taxon>Archaea</taxon>
        <taxon>Candidatus Iainarchaeota</taxon>
        <taxon>Candidatus Iainarchaeia</taxon>
        <taxon>Candidatus Iainarchaeales</taxon>
        <taxon>Candidatus Iainarchaeaceae</taxon>
        <taxon>Candidatus Iainarchaeum</taxon>
    </lineage>
</organism>
<name>A0A497JFW7_9ARCH</name>